<keyword evidence="3" id="KW-1185">Reference proteome</keyword>
<dbReference type="AlphaFoldDB" id="A0A1S2M5M7"/>
<reference evidence="2 3" key="1">
    <citation type="submission" date="2016-10" db="EMBL/GenBank/DDBJ databases">
        <title>Draft genome sequences of four alkaliphilic bacteria belonging to the Anaerobacillus genus.</title>
        <authorList>
            <person name="Bassil N.M."/>
            <person name="Lloyd J.R."/>
        </authorList>
    </citation>
    <scope>NUCLEOTIDE SEQUENCE [LARGE SCALE GENOMIC DNA]</scope>
    <source>
        <strain evidence="2 3">DSM 22531</strain>
    </source>
</reference>
<evidence type="ECO:0000259" key="1">
    <source>
        <dbReference type="Pfam" id="PF24722"/>
    </source>
</evidence>
<dbReference type="Proteomes" id="UP000180057">
    <property type="component" value="Unassembled WGS sequence"/>
</dbReference>
<organism evidence="2 3">
    <name type="scientific">Anaerobacillus alkalidiazotrophicus</name>
    <dbReference type="NCBI Taxonomy" id="472963"/>
    <lineage>
        <taxon>Bacteria</taxon>
        <taxon>Bacillati</taxon>
        <taxon>Bacillota</taxon>
        <taxon>Bacilli</taxon>
        <taxon>Bacillales</taxon>
        <taxon>Bacillaceae</taxon>
        <taxon>Anaerobacillus</taxon>
    </lineage>
</organism>
<name>A0A1S2M5M7_9BACI</name>
<comment type="caution">
    <text evidence="2">The sequence shown here is derived from an EMBL/GenBank/DDBJ whole genome shotgun (WGS) entry which is preliminary data.</text>
</comment>
<protein>
    <recommendedName>
        <fullName evidence="1">DUF7674 domain-containing protein</fullName>
    </recommendedName>
</protein>
<evidence type="ECO:0000313" key="3">
    <source>
        <dbReference type="Proteomes" id="UP000180057"/>
    </source>
</evidence>
<evidence type="ECO:0000313" key="2">
    <source>
        <dbReference type="EMBL" id="OIJ19167.1"/>
    </source>
</evidence>
<dbReference type="InterPro" id="IPR056091">
    <property type="entry name" value="DUF7674"/>
</dbReference>
<feature type="domain" description="DUF7674" evidence="1">
    <location>
        <begin position="8"/>
        <end position="116"/>
    </location>
</feature>
<dbReference type="Pfam" id="PF24722">
    <property type="entry name" value="DUF7674"/>
    <property type="match status" value="1"/>
</dbReference>
<dbReference type="RefSeq" id="WP_071390367.1">
    <property type="nucleotide sequence ID" value="NZ_MLQS01000020.1"/>
</dbReference>
<sequence length="118" mass="14247">MNKDKLAEQFVSVFIEFKPILEEHLEFNNEFLPHIFFGECNDYIIESLQKEEREKLVKLFDFFEKMAVAGDEYVRELLSVTILERIGDDKDILSIAHKYMGKETRKDSDEIEKFWRRY</sequence>
<dbReference type="EMBL" id="MLQS01000020">
    <property type="protein sequence ID" value="OIJ19167.1"/>
    <property type="molecule type" value="Genomic_DNA"/>
</dbReference>
<proteinExistence type="predicted"/>
<dbReference type="OrthoDB" id="2878670at2"/>
<accession>A0A1S2M5M7</accession>
<gene>
    <name evidence="2" type="ORF">BKP45_14270</name>
</gene>